<comment type="caution">
    <text evidence="1">The sequence shown here is derived from an EMBL/GenBank/DDBJ whole genome shotgun (WGS) entry which is preliminary data.</text>
</comment>
<protein>
    <submittedName>
        <fullName evidence="1">Uncharacterized protein</fullName>
    </submittedName>
</protein>
<dbReference type="EMBL" id="NJHN03000083">
    <property type="protein sequence ID" value="KAH9417031.1"/>
    <property type="molecule type" value="Genomic_DNA"/>
</dbReference>
<accession>A0ABQ8J3C7</accession>
<evidence type="ECO:0000313" key="2">
    <source>
        <dbReference type="Proteomes" id="UP000887458"/>
    </source>
</evidence>
<proteinExistence type="predicted"/>
<reference evidence="1 2" key="1">
    <citation type="journal article" date="2018" name="J. Allergy Clin. Immunol.">
        <title>High-quality assembly of Dermatophagoides pteronyssinus genome and transcriptome reveals a wide range of novel allergens.</title>
        <authorList>
            <person name="Liu X.Y."/>
            <person name="Yang K.Y."/>
            <person name="Wang M.Q."/>
            <person name="Kwok J.S."/>
            <person name="Zeng X."/>
            <person name="Yang Z."/>
            <person name="Xiao X.J."/>
            <person name="Lau C.P."/>
            <person name="Li Y."/>
            <person name="Huang Z.M."/>
            <person name="Ba J.G."/>
            <person name="Yim A.K."/>
            <person name="Ouyang C.Y."/>
            <person name="Ngai S.M."/>
            <person name="Chan T.F."/>
            <person name="Leung E.L."/>
            <person name="Liu L."/>
            <person name="Liu Z.G."/>
            <person name="Tsui S.K."/>
        </authorList>
    </citation>
    <scope>NUCLEOTIDE SEQUENCE [LARGE SCALE GENOMIC DNA]</scope>
    <source>
        <strain evidence="1">Derp</strain>
    </source>
</reference>
<gene>
    <name evidence="1" type="ORF">DERP_011760</name>
</gene>
<evidence type="ECO:0000313" key="1">
    <source>
        <dbReference type="EMBL" id="KAH9417031.1"/>
    </source>
</evidence>
<name>A0ABQ8J3C7_DERPT</name>
<organism evidence="1 2">
    <name type="scientific">Dermatophagoides pteronyssinus</name>
    <name type="common">European house dust mite</name>
    <dbReference type="NCBI Taxonomy" id="6956"/>
    <lineage>
        <taxon>Eukaryota</taxon>
        <taxon>Metazoa</taxon>
        <taxon>Ecdysozoa</taxon>
        <taxon>Arthropoda</taxon>
        <taxon>Chelicerata</taxon>
        <taxon>Arachnida</taxon>
        <taxon>Acari</taxon>
        <taxon>Acariformes</taxon>
        <taxon>Sarcoptiformes</taxon>
        <taxon>Astigmata</taxon>
        <taxon>Psoroptidia</taxon>
        <taxon>Analgoidea</taxon>
        <taxon>Pyroglyphidae</taxon>
        <taxon>Dermatophagoidinae</taxon>
        <taxon>Dermatophagoides</taxon>
    </lineage>
</organism>
<dbReference type="Proteomes" id="UP000887458">
    <property type="component" value="Unassembled WGS sequence"/>
</dbReference>
<reference evidence="1 2" key="2">
    <citation type="journal article" date="2022" name="Mol. Biol. Evol.">
        <title>Comparative Genomics Reveals Insights into the Divergent Evolution of Astigmatic Mites and Household Pest Adaptations.</title>
        <authorList>
            <person name="Xiong Q."/>
            <person name="Wan A.T."/>
            <person name="Liu X."/>
            <person name="Fung C.S."/>
            <person name="Xiao X."/>
            <person name="Malainual N."/>
            <person name="Hou J."/>
            <person name="Wang L."/>
            <person name="Wang M."/>
            <person name="Yang K.Y."/>
            <person name="Cui Y."/>
            <person name="Leung E.L."/>
            <person name="Nong W."/>
            <person name="Shin S.K."/>
            <person name="Au S.W."/>
            <person name="Jeong K.Y."/>
            <person name="Chew F.T."/>
            <person name="Hui J.H."/>
            <person name="Leung T.F."/>
            <person name="Tungtrongchitr A."/>
            <person name="Zhong N."/>
            <person name="Liu Z."/>
            <person name="Tsui S.K."/>
        </authorList>
    </citation>
    <scope>NUCLEOTIDE SEQUENCE [LARGE SCALE GENOMIC DNA]</scope>
    <source>
        <strain evidence="1">Derp</strain>
    </source>
</reference>
<sequence>MFITCDDCFLCVGDFNEITKTLMAYLICFRLAFPENHYLQQQKYQADFLELTTAEKKPFNSYYKDDNDQDR</sequence>
<keyword evidence="2" id="KW-1185">Reference proteome</keyword>